<dbReference type="EMBL" id="CP162551">
    <property type="protein sequence ID" value="XDI38193.1"/>
    <property type="molecule type" value="Genomic_DNA"/>
</dbReference>
<reference evidence="2" key="1">
    <citation type="submission" date="2024-07" db="EMBL/GenBank/DDBJ databases">
        <title>Identification and characteristics of an arsenic-resistant bacterial isolate, which belongs to a novel species.</title>
        <authorList>
            <person name="Juszczyk A."/>
            <person name="Kowalczyk A."/>
            <person name="Was K."/>
            <person name="Kosowicz W."/>
            <person name="Budzyn A."/>
            <person name="Latowski D."/>
        </authorList>
    </citation>
    <scope>NUCLEOTIDE SEQUENCE</scope>
    <source>
        <strain evidence="2">As8PL</strain>
    </source>
</reference>
<gene>
    <name evidence="2" type="ORF">AB3N04_07695</name>
</gene>
<feature type="transmembrane region" description="Helical" evidence="1">
    <location>
        <begin position="57"/>
        <end position="89"/>
    </location>
</feature>
<feature type="transmembrane region" description="Helical" evidence="1">
    <location>
        <begin position="12"/>
        <end position="45"/>
    </location>
</feature>
<evidence type="ECO:0008006" key="3">
    <source>
        <dbReference type="Google" id="ProtNLM"/>
    </source>
</evidence>
<protein>
    <recommendedName>
        <fullName evidence="3">Lia operon protein LiaI</fullName>
    </recommendedName>
</protein>
<proteinExistence type="predicted"/>
<sequence>MIVKRTIKALGGILLLFIGLSMLLSMVGIHLGGVIGLVLGAWLMYLGYSKWQEVGWSLSSIVLFVLGAVLLFGGMGGVVSLAIGILLVYGGYQLLMPANDVDEEDFAEESSSPYGSLDEEFNRLMNK</sequence>
<name>A0AB39BWN3_9BACI</name>
<dbReference type="RefSeq" id="WP_368505509.1">
    <property type="nucleotide sequence ID" value="NZ_CP162551.1"/>
</dbReference>
<accession>A0AB39BWN3</accession>
<dbReference type="AlphaFoldDB" id="A0AB39BWN3"/>
<evidence type="ECO:0000256" key="1">
    <source>
        <dbReference type="SAM" id="Phobius"/>
    </source>
</evidence>
<keyword evidence="1" id="KW-0812">Transmembrane</keyword>
<keyword evidence="1" id="KW-1133">Transmembrane helix</keyword>
<keyword evidence="1" id="KW-0472">Membrane</keyword>
<organism evidence="2">
    <name type="scientific">Alkalihalophilus sp. As8PL</name>
    <dbReference type="NCBI Taxonomy" id="3237103"/>
    <lineage>
        <taxon>Bacteria</taxon>
        <taxon>Bacillati</taxon>
        <taxon>Bacillota</taxon>
        <taxon>Bacilli</taxon>
        <taxon>Bacillales</taxon>
        <taxon>Bacillaceae</taxon>
        <taxon>Alkalihalophilus</taxon>
    </lineage>
</organism>
<evidence type="ECO:0000313" key="2">
    <source>
        <dbReference type="EMBL" id="XDI38193.1"/>
    </source>
</evidence>